<evidence type="ECO:0000256" key="3">
    <source>
        <dbReference type="ARBA" id="ARBA00022777"/>
    </source>
</evidence>
<accession>A0A017HTH7</accession>
<dbReference type="GO" id="GO:0004674">
    <property type="term" value="F:protein serine/threonine kinase activity"/>
    <property type="evidence" value="ECO:0007669"/>
    <property type="project" value="TreeGrafter"/>
</dbReference>
<name>A0A017HTH7_9RHOB</name>
<keyword evidence="2" id="KW-0808">Transferase</keyword>
<dbReference type="AlphaFoldDB" id="A0A017HTH7"/>
<dbReference type="InterPro" id="IPR012893">
    <property type="entry name" value="HipA-like_C"/>
</dbReference>
<feature type="domain" description="HipA-like C-terminal" evidence="4">
    <location>
        <begin position="83"/>
        <end position="303"/>
    </location>
</feature>
<evidence type="ECO:0000256" key="2">
    <source>
        <dbReference type="ARBA" id="ARBA00022679"/>
    </source>
</evidence>
<keyword evidence="6" id="KW-1185">Reference proteome</keyword>
<dbReference type="PANTHER" id="PTHR37419">
    <property type="entry name" value="SERINE/THREONINE-PROTEIN KINASE TOXIN HIPA"/>
    <property type="match status" value="1"/>
</dbReference>
<reference evidence="5 6" key="1">
    <citation type="submission" date="2013-02" db="EMBL/GenBank/DDBJ databases">
        <authorList>
            <person name="Fiebig A."/>
            <person name="Goeker M."/>
            <person name="Klenk H.-P.P."/>
        </authorList>
    </citation>
    <scope>NUCLEOTIDE SEQUENCE [LARGE SCALE GENOMIC DNA]</scope>
    <source>
        <strain evidence="5 6">DSM 19309</strain>
    </source>
</reference>
<protein>
    <recommendedName>
        <fullName evidence="4">HipA-like C-terminal domain-containing protein</fullName>
    </recommendedName>
</protein>
<dbReference type="InterPro" id="IPR052028">
    <property type="entry name" value="HipA_Ser/Thr_kinase"/>
</dbReference>
<keyword evidence="3" id="KW-0418">Kinase</keyword>
<dbReference type="PATRIC" id="fig|442562.3.peg.874"/>
<comment type="caution">
    <text evidence="5">The sequence shown here is derived from an EMBL/GenBank/DDBJ whole genome shotgun (WGS) entry which is preliminary data.</text>
</comment>
<dbReference type="PANTHER" id="PTHR37419:SF8">
    <property type="entry name" value="TOXIN YJJJ"/>
    <property type="match status" value="1"/>
</dbReference>
<dbReference type="HOGENOM" id="CLU_041102_0_0_5"/>
<organism evidence="5 6">
    <name type="scientific">Rubellimicrobium mesophilum DSM 19309</name>
    <dbReference type="NCBI Taxonomy" id="442562"/>
    <lineage>
        <taxon>Bacteria</taxon>
        <taxon>Pseudomonadati</taxon>
        <taxon>Pseudomonadota</taxon>
        <taxon>Alphaproteobacteria</taxon>
        <taxon>Rhodobacterales</taxon>
        <taxon>Roseobacteraceae</taxon>
        <taxon>Rubellimicrobium</taxon>
    </lineage>
</organism>
<evidence type="ECO:0000256" key="1">
    <source>
        <dbReference type="ARBA" id="ARBA00010164"/>
    </source>
</evidence>
<gene>
    <name evidence="5" type="ORF">Rumeso_00883</name>
</gene>
<evidence type="ECO:0000259" key="4">
    <source>
        <dbReference type="Pfam" id="PF07804"/>
    </source>
</evidence>
<evidence type="ECO:0000313" key="5">
    <source>
        <dbReference type="EMBL" id="EYD77458.1"/>
    </source>
</evidence>
<dbReference type="GO" id="GO:0005829">
    <property type="term" value="C:cytosol"/>
    <property type="evidence" value="ECO:0007669"/>
    <property type="project" value="TreeGrafter"/>
</dbReference>
<dbReference type="Pfam" id="PF07804">
    <property type="entry name" value="HipA_C"/>
    <property type="match status" value="1"/>
</dbReference>
<evidence type="ECO:0000313" key="6">
    <source>
        <dbReference type="Proteomes" id="UP000019666"/>
    </source>
</evidence>
<proteinExistence type="inferred from homology"/>
<comment type="similarity">
    <text evidence="1">Belongs to the HipA Ser/Thr kinase family.</text>
</comment>
<dbReference type="EMBL" id="AOSK01000028">
    <property type="protein sequence ID" value="EYD77458.1"/>
    <property type="molecule type" value="Genomic_DNA"/>
</dbReference>
<dbReference type="Proteomes" id="UP000019666">
    <property type="component" value="Unassembled WGS sequence"/>
</dbReference>
<sequence length="344" mass="38029">MIVNRLLGNRRDQIDEDAFDEMTFMVESGSDRIGALDFQRSPTDYVAREAEEATLEELQTFADDVDAGRPVSPLLDRVILHGSSIGGARPKALVVDRGAERPVKLIAKFSATNDSFAMVKAEFVTMRLATRAGLDVAPVRIASVAGRDVLLVERFDRVLEKDHWNRRAMVSALTWAQEHELAAHHIAYTDLADLIRARFGRVDATLRELFGRLTFNILVGNSDDHARNHAAFWDGTALELTPAYDIAPQRRAGRQANQALNIRPGERDARLALALEAAAAFHLSVQEARELIDHQVATILGSWGELSEEARMAPVERAFFEGRQILNAYAFEGYGAAPSFPPAA</sequence>
<dbReference type="STRING" id="442562.Rumeso_00883"/>